<organism evidence="3 4">
    <name type="scientific">Methylorubrum podarium</name>
    <dbReference type="NCBI Taxonomy" id="200476"/>
    <lineage>
        <taxon>Bacteria</taxon>
        <taxon>Pseudomonadati</taxon>
        <taxon>Pseudomonadota</taxon>
        <taxon>Alphaproteobacteria</taxon>
        <taxon>Hyphomicrobiales</taxon>
        <taxon>Methylobacteriaceae</taxon>
        <taxon>Methylorubrum</taxon>
    </lineage>
</organism>
<feature type="region of interest" description="Disordered" evidence="2">
    <location>
        <begin position="427"/>
        <end position="455"/>
    </location>
</feature>
<comment type="caution">
    <text evidence="3">The sequence shown here is derived from an EMBL/GenBank/DDBJ whole genome shotgun (WGS) entry which is preliminary data.</text>
</comment>
<gene>
    <name evidence="3" type="ORF">ABS772_16530</name>
</gene>
<dbReference type="EMBL" id="JBELQE010000085">
    <property type="protein sequence ID" value="MER2251524.1"/>
    <property type="molecule type" value="Genomic_DNA"/>
</dbReference>
<accession>A0ABV1QQ39</accession>
<evidence type="ECO:0000256" key="1">
    <source>
        <dbReference type="ARBA" id="ARBA00023172"/>
    </source>
</evidence>
<name>A0ABV1QQ39_9HYPH</name>
<feature type="region of interest" description="Disordered" evidence="2">
    <location>
        <begin position="572"/>
        <end position="608"/>
    </location>
</feature>
<dbReference type="Proteomes" id="UP001480955">
    <property type="component" value="Unassembled WGS sequence"/>
</dbReference>
<proteinExistence type="predicted"/>
<keyword evidence="1" id="KW-0233">DNA recombination</keyword>
<evidence type="ECO:0000313" key="4">
    <source>
        <dbReference type="Proteomes" id="UP001480955"/>
    </source>
</evidence>
<keyword evidence="4" id="KW-1185">Reference proteome</keyword>
<protein>
    <submittedName>
        <fullName evidence="3">Uncharacterized protein</fullName>
    </submittedName>
</protein>
<dbReference type="Gene3D" id="1.10.443.10">
    <property type="entry name" value="Intergrase catalytic core"/>
    <property type="match status" value="1"/>
</dbReference>
<reference evidence="3 4" key="1">
    <citation type="submission" date="2024-06" db="EMBL/GenBank/DDBJ databases">
        <authorList>
            <person name="Campbell A.G."/>
        </authorList>
    </citation>
    <scope>NUCLEOTIDE SEQUENCE [LARGE SCALE GENOMIC DNA]</scope>
    <source>
        <strain evidence="3 4">EM12</strain>
    </source>
</reference>
<dbReference type="SUPFAM" id="SSF56349">
    <property type="entry name" value="DNA breaking-rejoining enzymes"/>
    <property type="match status" value="1"/>
</dbReference>
<evidence type="ECO:0000256" key="2">
    <source>
        <dbReference type="SAM" id="MobiDB-lite"/>
    </source>
</evidence>
<dbReference type="InterPro" id="IPR013762">
    <property type="entry name" value="Integrase-like_cat_sf"/>
</dbReference>
<dbReference type="InterPro" id="IPR011010">
    <property type="entry name" value="DNA_brk_join_enz"/>
</dbReference>
<feature type="compositionally biased region" description="Basic residues" evidence="2">
    <location>
        <begin position="593"/>
        <end position="608"/>
    </location>
</feature>
<evidence type="ECO:0000313" key="3">
    <source>
        <dbReference type="EMBL" id="MER2251524.1"/>
    </source>
</evidence>
<sequence length="608" mass="66368">MAIVRALLAMGEAAEKDGGTFVIEGYKLKTLGISPNFYIAKYNEALGYDDKVSLGIADEQEAKTQLATLVAQELGGEISGPFAGENDLPVEVVVELYLLSNPKRNKSWASTSGSTLRGLERVLPGVTVGEFSKRKQKTLINELADGVAGRAMMVGSVSNCMILIKAAINWACEEDDDRNRLLTVLRPPVLSSKGDVAAVLGVPEPEARNWHASLEQTAAFLRLVQDDEKLRRWALLELAFVCRADAAAAATSAQIDLRQGVYHLNPEGRRQEKHKYRPSLPLPPSLLAEISCWGEGCWVGEEVVDLRARFKAAGARLGLGIDFVPSSMRDFGATMLREAYVRYGCPVVPEHQHKMWMGHREKSINHLYGQFSPAYLLFARNAIECVLHDLDRLSGGVLFRNARAAGTLPPGPVVIDPEKLRGVGMDALSGKSGKPAAASEGEEGDKITARPIPTKGEGEMKAWGRAVVIGSNRAKTGGVGSLQGRFCQVQASPDWVNERPDGIAARLLEQGFRIVEFWPEGDESGNPQLFVVGKSAKLLSDEDARRVCNSSWTQWVKGRRVFEPGAQAPMGMKVDDEVAPMVKVTRSPPLPPGRRKPASKRRNKYDPR</sequence>
<dbReference type="RefSeq" id="WP_350395904.1">
    <property type="nucleotide sequence ID" value="NZ_JBELQE010000085.1"/>
</dbReference>